<dbReference type="RefSeq" id="WP_140839807.1">
    <property type="nucleotide sequence ID" value="NZ_RCZI01000002.1"/>
</dbReference>
<dbReference type="Proteomes" id="UP000319212">
    <property type="component" value="Unassembled WGS sequence"/>
</dbReference>
<dbReference type="InterPro" id="IPR021736">
    <property type="entry name" value="DUF3305"/>
</dbReference>
<evidence type="ECO:0000256" key="1">
    <source>
        <dbReference type="SAM" id="MobiDB-lite"/>
    </source>
</evidence>
<dbReference type="AlphaFoldDB" id="A0A502DSE1"/>
<protein>
    <submittedName>
        <fullName evidence="2">DUF3305 domain-containing protein</fullName>
    </submittedName>
</protein>
<evidence type="ECO:0000313" key="2">
    <source>
        <dbReference type="EMBL" id="TPG28375.1"/>
    </source>
</evidence>
<comment type="caution">
    <text evidence="2">The sequence shown here is derived from an EMBL/GenBank/DDBJ whole genome shotgun (WGS) entry which is preliminary data.</text>
</comment>
<dbReference type="Pfam" id="PF11749">
    <property type="entry name" value="DUF3305"/>
    <property type="match status" value="1"/>
</dbReference>
<feature type="region of interest" description="Disordered" evidence="1">
    <location>
        <begin position="176"/>
        <end position="197"/>
    </location>
</feature>
<proteinExistence type="predicted"/>
<accession>A0A502DSE1</accession>
<evidence type="ECO:0000313" key="3">
    <source>
        <dbReference type="Proteomes" id="UP000319212"/>
    </source>
</evidence>
<organism evidence="2 3">
    <name type="scientific">Variovorax guangxiensis</name>
    <dbReference type="NCBI Taxonomy" id="1775474"/>
    <lineage>
        <taxon>Bacteria</taxon>
        <taxon>Pseudomonadati</taxon>
        <taxon>Pseudomonadota</taxon>
        <taxon>Betaproteobacteria</taxon>
        <taxon>Burkholderiales</taxon>
        <taxon>Comamonadaceae</taxon>
        <taxon>Variovorax</taxon>
    </lineage>
</organism>
<gene>
    <name evidence="2" type="ORF">EAH82_06055</name>
</gene>
<reference evidence="2 3" key="1">
    <citation type="journal article" date="2019" name="Environ. Microbiol.">
        <title>Species interactions and distinct microbial communities in high Arctic permafrost affected cryosols are associated with the CH4 and CO2 gas fluxes.</title>
        <authorList>
            <person name="Altshuler I."/>
            <person name="Hamel J."/>
            <person name="Turney S."/>
            <person name="Magnuson E."/>
            <person name="Levesque R."/>
            <person name="Greer C."/>
            <person name="Whyte L.G."/>
        </authorList>
    </citation>
    <scope>NUCLEOTIDE SEQUENCE [LARGE SCALE GENOMIC DNA]</scope>
    <source>
        <strain evidence="2 3">S06.C</strain>
    </source>
</reference>
<dbReference type="EMBL" id="RCZI01000002">
    <property type="protein sequence ID" value="TPG28375.1"/>
    <property type="molecule type" value="Genomic_DNA"/>
</dbReference>
<dbReference type="OrthoDB" id="8526034at2"/>
<sequence>MSSSSEPSTSAASPRPALQVAVVMRRERAQGPSSHWQPWRWILDSVVPDEPAFGSTPRLLHAHDGAQRWLHPGFQAELFKDDAEGYHLNATAPAPCWFVLWRMEEEPGLAAEPIPLPVVVSLSYHEAGRWLDAQETVEQVPAPPEVVDWMRAFADANYVIEPKRRKRPESFRTLTDRFGNAASVSTEKKRGRGAGDV</sequence>
<name>A0A502DSE1_9BURK</name>